<gene>
    <name evidence="2" type="ORF">BN12_2400015</name>
</gene>
<protein>
    <submittedName>
        <fullName evidence="2">Uncharacterized protein</fullName>
    </submittedName>
</protein>
<evidence type="ECO:0000313" key="3">
    <source>
        <dbReference type="Proteomes" id="UP000035721"/>
    </source>
</evidence>
<feature type="compositionally biased region" description="Basic residues" evidence="1">
    <location>
        <begin position="83"/>
        <end position="98"/>
    </location>
</feature>
<feature type="region of interest" description="Disordered" evidence="1">
    <location>
        <begin position="77"/>
        <end position="109"/>
    </location>
</feature>
<evidence type="ECO:0000256" key="1">
    <source>
        <dbReference type="SAM" id="MobiDB-lite"/>
    </source>
</evidence>
<dbReference type="Proteomes" id="UP000035721">
    <property type="component" value="Unassembled WGS sequence"/>
</dbReference>
<evidence type="ECO:0000313" key="2">
    <source>
        <dbReference type="EMBL" id="CCH78001.1"/>
    </source>
</evidence>
<organism evidence="2 3">
    <name type="scientific">Nostocoides japonicum T1-X7</name>
    <dbReference type="NCBI Taxonomy" id="1194083"/>
    <lineage>
        <taxon>Bacteria</taxon>
        <taxon>Bacillati</taxon>
        <taxon>Actinomycetota</taxon>
        <taxon>Actinomycetes</taxon>
        <taxon>Micrococcales</taxon>
        <taxon>Intrasporangiaceae</taxon>
        <taxon>Nostocoides</taxon>
    </lineage>
</organism>
<name>A0A077LW92_9MICO</name>
<sequence>MSRSQPARAELMLSVGLGDHDKPACAELMLSVGGGLGTSAGAVSDAVVWAHRHPMERRQLVGKLAGVRGLASFPTRIRERSSTRPRRAPRAGRPRQARTCRVDVVGGAG</sequence>
<proteinExistence type="predicted"/>
<keyword evidence="3" id="KW-1185">Reference proteome</keyword>
<comment type="caution">
    <text evidence="2">The sequence shown here is derived from an EMBL/GenBank/DDBJ whole genome shotgun (WGS) entry which is preliminary data.</text>
</comment>
<reference evidence="2 3" key="1">
    <citation type="journal article" date="2013" name="ISME J.">
        <title>A metabolic model for members of the genus Tetrasphaera involved in enhanced biological phosphorus removal.</title>
        <authorList>
            <person name="Kristiansen R."/>
            <person name="Nguyen H.T.T."/>
            <person name="Saunders A.M."/>
            <person name="Nielsen J.L."/>
            <person name="Wimmer R."/>
            <person name="Le V.Q."/>
            <person name="McIlroy S.J."/>
            <person name="Petrovski S."/>
            <person name="Seviour R.J."/>
            <person name="Calteau A."/>
            <person name="Nielsen K.L."/>
            <person name="Nielsen P.H."/>
        </authorList>
    </citation>
    <scope>NUCLEOTIDE SEQUENCE [LARGE SCALE GENOMIC DNA]</scope>
    <source>
        <strain evidence="2 3">T1-X7</strain>
    </source>
</reference>
<accession>A0A077LW92</accession>
<dbReference type="STRING" id="1194083.BN12_2400015"/>
<dbReference type="EMBL" id="CAJB01000158">
    <property type="protein sequence ID" value="CCH78001.1"/>
    <property type="molecule type" value="Genomic_DNA"/>
</dbReference>
<dbReference type="AlphaFoldDB" id="A0A077LW92"/>